<feature type="region of interest" description="Disordered" evidence="1">
    <location>
        <begin position="179"/>
        <end position="198"/>
    </location>
</feature>
<accession>A0ABQ9ILP8</accession>
<evidence type="ECO:0000256" key="1">
    <source>
        <dbReference type="SAM" id="MobiDB-lite"/>
    </source>
</evidence>
<protein>
    <submittedName>
        <fullName evidence="2">Uncharacterized protein</fullName>
    </submittedName>
</protein>
<sequence length="666" mass="74178">MSPGHGPLSSLTSRDSHTICCYNRCPKLPQQVMQGQAGAWLMTSHDHVGQSVSRDVREDQGSRTSEDRGYEVIGERRYGTLQASEAIFLARGFRVRSVRRLTSILDGRETRCVAAPERRDGGKRDTPEKTRRRAVSSFTIPACENPDRASEKCEEAASRLYNVIPNITDKLRYIIPDEKIRRKPAGPEEGPARDGAKGFMYLQPGDAQSSRLAQPERQLPRPADVLLNLHRPPPPLTLADRASSVCTAVSDCHRALPLPPPALGDSSYRTPLSRCLLLPPLLLHHTHLTSSSTSTSPHHDCCAPQRAFIFSSSATRCIVRVPAPPPPTTTTENKQMLEIAMLDLLDVRNSISQWSVAKTHEMGPLLLAYEWQEYTLTLGCTVEYIASLGCTTEYIVSLGCTVEYIVSLGCTVVTGSCGVHRECTAVSKYQLNLQQFTTHPSSWGPRPRDTRNGPNSHTKRDSGITVSFPSHDTPTNPTRRPQRDEISVAANEKQGHCGVNPTEFPPRQFENVLHMYVFMGRGFRTGSVGNDIPNRYMHIRVDTTLLCKPAVIRWSVRGAYMFRHPKCATDLLVTLIHSPSKHCNVRDRKSSSSNSNLHSASQVIEVNYYVLQPAISITNEESQQHILQPAFIKTSKESQNCTYSSLVSATLRTQTTVYRYHDETVR</sequence>
<keyword evidence="3" id="KW-1185">Reference proteome</keyword>
<evidence type="ECO:0000313" key="2">
    <source>
        <dbReference type="EMBL" id="KAJ8897635.1"/>
    </source>
</evidence>
<organism evidence="2 3">
    <name type="scientific">Dryococelus australis</name>
    <dbReference type="NCBI Taxonomy" id="614101"/>
    <lineage>
        <taxon>Eukaryota</taxon>
        <taxon>Metazoa</taxon>
        <taxon>Ecdysozoa</taxon>
        <taxon>Arthropoda</taxon>
        <taxon>Hexapoda</taxon>
        <taxon>Insecta</taxon>
        <taxon>Pterygota</taxon>
        <taxon>Neoptera</taxon>
        <taxon>Polyneoptera</taxon>
        <taxon>Phasmatodea</taxon>
        <taxon>Verophasmatodea</taxon>
        <taxon>Anareolatae</taxon>
        <taxon>Phasmatidae</taxon>
        <taxon>Eurycanthinae</taxon>
        <taxon>Dryococelus</taxon>
    </lineage>
</organism>
<name>A0ABQ9ILP8_9NEOP</name>
<dbReference type="EMBL" id="JARBHB010000001">
    <property type="protein sequence ID" value="KAJ8897635.1"/>
    <property type="molecule type" value="Genomic_DNA"/>
</dbReference>
<comment type="caution">
    <text evidence="2">The sequence shown here is derived from an EMBL/GenBank/DDBJ whole genome shotgun (WGS) entry which is preliminary data.</text>
</comment>
<feature type="compositionally biased region" description="Polar residues" evidence="1">
    <location>
        <begin position="464"/>
        <end position="479"/>
    </location>
</feature>
<proteinExistence type="predicted"/>
<dbReference type="Proteomes" id="UP001159363">
    <property type="component" value="Chromosome 1"/>
</dbReference>
<feature type="region of interest" description="Disordered" evidence="1">
    <location>
        <begin position="438"/>
        <end position="483"/>
    </location>
</feature>
<gene>
    <name evidence="2" type="ORF">PR048_002984</name>
</gene>
<evidence type="ECO:0000313" key="3">
    <source>
        <dbReference type="Proteomes" id="UP001159363"/>
    </source>
</evidence>
<reference evidence="2 3" key="1">
    <citation type="submission" date="2023-02" db="EMBL/GenBank/DDBJ databases">
        <title>LHISI_Scaffold_Assembly.</title>
        <authorList>
            <person name="Stuart O.P."/>
            <person name="Cleave R."/>
            <person name="Magrath M.J.L."/>
            <person name="Mikheyev A.S."/>
        </authorList>
    </citation>
    <scope>NUCLEOTIDE SEQUENCE [LARGE SCALE GENOMIC DNA]</scope>
    <source>
        <strain evidence="2">Daus_M_001</strain>
        <tissue evidence="2">Leg muscle</tissue>
    </source>
</reference>